<dbReference type="Gramene" id="VVA13038">
    <property type="protein sequence ID" value="VVA13038"/>
    <property type="gene ID" value="Prudul26B011662"/>
</dbReference>
<feature type="compositionally biased region" description="Basic and acidic residues" evidence="4">
    <location>
        <begin position="681"/>
        <end position="690"/>
    </location>
</feature>
<reference evidence="6 9" key="3">
    <citation type="journal article" date="2022" name="G3 (Bethesda)">
        <title>Whole-genome sequence and methylome profiling of the almond [Prunus dulcis (Mill.) D.A. Webb] cultivar 'Nonpareil'.</title>
        <authorList>
            <person name="D'Amico-Willman K.M."/>
            <person name="Ouma W.Z."/>
            <person name="Meulia T."/>
            <person name="Sideli G.M."/>
            <person name="Gradziel T.M."/>
            <person name="Fresnedo-Ramirez J."/>
        </authorList>
    </citation>
    <scope>NUCLEOTIDE SEQUENCE [LARGE SCALE GENOMIC DNA]</scope>
    <source>
        <strain evidence="6">Clone GOH B32 T37-40</strain>
    </source>
</reference>
<accession>A0A5E4EGS8</accession>
<feature type="compositionally biased region" description="Basic and acidic residues" evidence="4">
    <location>
        <begin position="827"/>
        <end position="838"/>
    </location>
</feature>
<evidence type="ECO:0000259" key="5">
    <source>
        <dbReference type="PROSITE" id="PS51800"/>
    </source>
</evidence>
<keyword evidence="2" id="KW-0863">Zinc-finger</keyword>
<evidence type="ECO:0000256" key="2">
    <source>
        <dbReference type="ARBA" id="ARBA00022771"/>
    </source>
</evidence>
<sequence>MVYDVVDWCSSTFQRPNKNENGRPCNLPHCITAVLLASQLSLLSTWNEANDVAVDSASDNISDGNFVNFEGGALLESAMNRPPAQFAHPSFTLIPSNPNPNPNFFHSQPQNTQPAIPIPPLPPPDLSTTISSLDSLVRDSYQTLDSLSALLPLQNPNYDNSKSSLIPCPFNPHHRVHPHSLFSHSLHCPSHPHPLPHLNYPKTLKSSDQFQTEKSFLQTLHGSEADLRLSLEHYYADFGSNFFYSDCPGVVNFSGLDGVNRMFTLPLILSVECANFIGRGEREIMDFEKEWCRILPSELWAIKTEVEGWNEFPFTYSYRVLCAILGLGVVKEYDVGTWIIANSPQYGIVIDVAMRDHIFLLSRLCLKAILREALSKVKEGDPESTHFECPTLVQALMWLASQLSILYGAQNGKLFVINVLKKCLLDAALGSLTFPLEQQVTEYPALEEGLLNLDANGSGVRDAEVMKPLSTDGGENSKVKENIISRVVFVSQVAAAVAALHERFLLEEKLKAQRVSQTFTRYQRMVDHEYVSQRADEERKNRSQYRPIIDHDGLPRQQSCNQETNKTKTREELLAEERDYKRRRMSYRGKKVKRTTLQVMRDIIEEYMEEIKQAGGIGCFEKGTEGEGSFPFELPSAPEITTDAEKPTKSNYDSAGCSPTRSRKQSHSSYYAIDSAISRDASAKGSEKPRRSLQGHHHYLEDHRSDSRDRRDMVKHSRSPESRRNPGWAQGQTRHHRERDDLEVRKTKHREISRSSSSISKYRDNRSSSHSNSGENSKVRRDRYTYENHNSNYVVQNTFEDRYDPLMSRDIYEEDLSTNRKYARAGRYSEKEKSPDYH</sequence>
<organism evidence="7 8">
    <name type="scientific">Prunus dulcis</name>
    <name type="common">Almond</name>
    <name type="synonym">Amygdalus dulcis</name>
    <dbReference type="NCBI Taxonomy" id="3755"/>
    <lineage>
        <taxon>Eukaryota</taxon>
        <taxon>Viridiplantae</taxon>
        <taxon>Streptophyta</taxon>
        <taxon>Embryophyta</taxon>
        <taxon>Tracheophyta</taxon>
        <taxon>Spermatophyta</taxon>
        <taxon>Magnoliopsida</taxon>
        <taxon>eudicotyledons</taxon>
        <taxon>Gunneridae</taxon>
        <taxon>Pentapetalae</taxon>
        <taxon>rosids</taxon>
        <taxon>fabids</taxon>
        <taxon>Rosales</taxon>
        <taxon>Rosaceae</taxon>
        <taxon>Amygdaloideae</taxon>
        <taxon>Amygdaleae</taxon>
        <taxon>Prunus</taxon>
    </lineage>
</organism>
<dbReference type="OMA" id="MRYMIED"/>
<evidence type="ECO:0000256" key="4">
    <source>
        <dbReference type="SAM" id="MobiDB-lite"/>
    </source>
</evidence>
<feature type="region of interest" description="Disordered" evidence="4">
    <location>
        <begin position="814"/>
        <end position="838"/>
    </location>
</feature>
<feature type="compositionally biased region" description="Basic and acidic residues" evidence="4">
    <location>
        <begin position="698"/>
        <end position="724"/>
    </location>
</feature>
<evidence type="ECO:0000256" key="1">
    <source>
        <dbReference type="ARBA" id="ARBA00022723"/>
    </source>
</evidence>
<evidence type="ECO:0000313" key="6">
    <source>
        <dbReference type="EMBL" id="KAI5326763.1"/>
    </source>
</evidence>
<evidence type="ECO:0000313" key="9">
    <source>
        <dbReference type="Proteomes" id="UP001054821"/>
    </source>
</evidence>
<dbReference type="AlphaFoldDB" id="A0A5E4EGS8"/>
<reference evidence="7" key="1">
    <citation type="submission" date="2019-07" db="EMBL/GenBank/DDBJ databases">
        <authorList>
            <person name="Alioto T."/>
            <person name="Alioto T."/>
            <person name="Gomez Garrido J."/>
        </authorList>
    </citation>
    <scope>NUCLEOTIDE SEQUENCE</scope>
</reference>
<gene>
    <name evidence="7" type="ORF">ALMOND_2B011662</name>
    <name evidence="6" type="ORF">L3X38_035837</name>
</gene>
<evidence type="ECO:0000313" key="7">
    <source>
        <dbReference type="EMBL" id="VVA13038.1"/>
    </source>
</evidence>
<feature type="domain" description="CHHC U11-48K-type" evidence="5">
    <location>
        <begin position="165"/>
        <end position="192"/>
    </location>
</feature>
<dbReference type="InterPro" id="IPR022776">
    <property type="entry name" value="TRM13/UPF0224_CHHC_Znf_dom"/>
</dbReference>
<evidence type="ECO:0000313" key="8">
    <source>
        <dbReference type="Proteomes" id="UP000327085"/>
    </source>
</evidence>
<feature type="region of interest" description="Disordered" evidence="4">
    <location>
        <begin position="549"/>
        <end position="570"/>
    </location>
</feature>
<dbReference type="PANTHER" id="PTHR21402:SF10">
    <property type="entry name" value="U11_U12 SMALL NUCLEAR RIBONUCLEOPROTEIN 48 KDA PROTEIN"/>
    <property type="match status" value="1"/>
</dbReference>
<name>A0A5E4EGS8_PRUDU</name>
<keyword evidence="9" id="KW-1185">Reference proteome</keyword>
<keyword evidence="1" id="KW-0479">Metal-binding</keyword>
<dbReference type="PANTHER" id="PTHR21402">
    <property type="entry name" value="GAMETOCYTE SPECIFIC FACTOR 1-RELATED"/>
    <property type="match status" value="1"/>
</dbReference>
<dbReference type="Proteomes" id="UP000327085">
    <property type="component" value="Chromosome 6"/>
</dbReference>
<evidence type="ECO:0000256" key="3">
    <source>
        <dbReference type="ARBA" id="ARBA00022833"/>
    </source>
</evidence>
<dbReference type="InterPro" id="IPR051591">
    <property type="entry name" value="UPF0224_FAM112_RNA_Proc"/>
</dbReference>
<feature type="region of interest" description="Disordered" evidence="4">
    <location>
        <begin position="622"/>
        <end position="789"/>
    </location>
</feature>
<dbReference type="EMBL" id="JAJFAZ020000006">
    <property type="protein sequence ID" value="KAI5326763.1"/>
    <property type="molecule type" value="Genomic_DNA"/>
</dbReference>
<feature type="compositionally biased region" description="Polar residues" evidence="4">
    <location>
        <begin position="649"/>
        <end position="660"/>
    </location>
</feature>
<dbReference type="PROSITE" id="PS51800">
    <property type="entry name" value="ZF_CHHC_U11_48K"/>
    <property type="match status" value="1"/>
</dbReference>
<feature type="compositionally biased region" description="Basic and acidic residues" evidence="4">
    <location>
        <begin position="738"/>
        <end position="753"/>
    </location>
</feature>
<feature type="compositionally biased region" description="Basic and acidic residues" evidence="4">
    <location>
        <begin position="777"/>
        <end position="786"/>
    </location>
</feature>
<proteinExistence type="predicted"/>
<dbReference type="EMBL" id="CABIKO010000006">
    <property type="protein sequence ID" value="VVA13038.1"/>
    <property type="molecule type" value="Genomic_DNA"/>
</dbReference>
<protein>
    <submittedName>
        <fullName evidence="7">PREDICTED: U11/U12 small nuclear</fullName>
    </submittedName>
</protein>
<dbReference type="InParanoid" id="A0A5E4EGS8"/>
<keyword evidence="3" id="KW-0862">Zinc</keyword>
<dbReference type="Proteomes" id="UP001054821">
    <property type="component" value="Chromosome 6"/>
</dbReference>
<dbReference type="GO" id="GO:0008270">
    <property type="term" value="F:zinc ion binding"/>
    <property type="evidence" value="ECO:0007669"/>
    <property type="project" value="UniProtKB-KW"/>
</dbReference>
<reference evidence="8" key="2">
    <citation type="journal article" date="2020" name="Plant J.">
        <title>Transposons played a major role in the diversification between the closely related almond and peach genomes: results from the almond genome sequence.</title>
        <authorList>
            <person name="Alioto T."/>
            <person name="Alexiou K.G."/>
            <person name="Bardil A."/>
            <person name="Barteri F."/>
            <person name="Castanera R."/>
            <person name="Cruz F."/>
            <person name="Dhingra A."/>
            <person name="Duval H."/>
            <person name="Fernandez I Marti A."/>
            <person name="Frias L."/>
            <person name="Galan B."/>
            <person name="Garcia J.L."/>
            <person name="Howad W."/>
            <person name="Gomez-Garrido J."/>
            <person name="Gut M."/>
            <person name="Julca I."/>
            <person name="Morata J."/>
            <person name="Puigdomenech P."/>
            <person name="Ribeca P."/>
            <person name="Rubio Cabetas M.J."/>
            <person name="Vlasova A."/>
            <person name="Wirthensohn M."/>
            <person name="Garcia-Mas J."/>
            <person name="Gabaldon T."/>
            <person name="Casacuberta J.M."/>
            <person name="Arus P."/>
        </authorList>
    </citation>
    <scope>NUCLEOTIDE SEQUENCE [LARGE SCALE GENOMIC DNA]</scope>
    <source>
        <strain evidence="8">cv. Texas</strain>
    </source>
</reference>